<keyword evidence="1" id="KW-1133">Transmembrane helix</keyword>
<name>A0ABX9HLR4_9ACTN</name>
<gene>
    <name evidence="2" type="ORF">C1876_02965</name>
</gene>
<feature type="transmembrane region" description="Helical" evidence="1">
    <location>
        <begin position="228"/>
        <end position="247"/>
    </location>
</feature>
<evidence type="ECO:0000256" key="1">
    <source>
        <dbReference type="SAM" id="Phobius"/>
    </source>
</evidence>
<feature type="transmembrane region" description="Helical" evidence="1">
    <location>
        <begin position="53"/>
        <end position="74"/>
    </location>
</feature>
<accession>A0ABX9HLR4</accession>
<protein>
    <recommendedName>
        <fullName evidence="4">Beta-carotene 15,15'-monooxygenase</fullName>
    </recommendedName>
</protein>
<feature type="transmembrane region" description="Helical" evidence="1">
    <location>
        <begin position="106"/>
        <end position="126"/>
    </location>
</feature>
<proteinExistence type="predicted"/>
<evidence type="ECO:0000313" key="3">
    <source>
        <dbReference type="Proteomes" id="UP000253817"/>
    </source>
</evidence>
<keyword evidence="3" id="KW-1185">Reference proteome</keyword>
<sequence length="348" mass="36976">MTPAPASAPSPTSSPAPAARTLRRIALPLLACLALYGIDLACAAAVPAAGRAFTANMAAPFDLMVCVPTLFYVLVVRRGGLSPLLVLPVIWAGSFVSLQFATPGQFSLLLPLSVGAVAVEGCIAVHELRRFARAYRAARTASEQPLDWFSGAFLALVGNERAARLAGLECTMWYYAAASWRRAPHVPAGYRAFSSHKQSGYVAVVGVMLGVMAVETVAVHLLVARWSVLAACLLTLLSAYTVLWMVADARAVVLNPLLVSDTELVARWGLLSCERVPLALVARVGSQEPAAGKRERLNLAAMGAQPCWIELEEPIEVRGLLGAPRTVRAIKVSPDEAAAFRNAVLPRS</sequence>
<feature type="transmembrane region" description="Helical" evidence="1">
    <location>
        <begin position="201"/>
        <end position="222"/>
    </location>
</feature>
<organism evidence="2 3">
    <name type="scientific">Eggerthella sinensis</name>
    <dbReference type="NCBI Taxonomy" id="242230"/>
    <lineage>
        <taxon>Bacteria</taxon>
        <taxon>Bacillati</taxon>
        <taxon>Actinomycetota</taxon>
        <taxon>Coriobacteriia</taxon>
        <taxon>Eggerthellales</taxon>
        <taxon>Eggerthellaceae</taxon>
        <taxon>Eggerthella</taxon>
    </lineage>
</organism>
<keyword evidence="1" id="KW-0472">Membrane</keyword>
<dbReference type="Proteomes" id="UP000253817">
    <property type="component" value="Unassembled WGS sequence"/>
</dbReference>
<feature type="transmembrane region" description="Helical" evidence="1">
    <location>
        <begin position="81"/>
        <end position="100"/>
    </location>
</feature>
<comment type="caution">
    <text evidence="2">The sequence shown here is derived from an EMBL/GenBank/DDBJ whole genome shotgun (WGS) entry which is preliminary data.</text>
</comment>
<keyword evidence="1" id="KW-0812">Transmembrane</keyword>
<dbReference type="EMBL" id="PPTT01000004">
    <property type="protein sequence ID" value="RDB70689.1"/>
    <property type="molecule type" value="Genomic_DNA"/>
</dbReference>
<evidence type="ECO:0000313" key="2">
    <source>
        <dbReference type="EMBL" id="RDB70689.1"/>
    </source>
</evidence>
<dbReference type="RefSeq" id="WP_114545239.1">
    <property type="nucleotide sequence ID" value="NZ_PPTT01000004.1"/>
</dbReference>
<evidence type="ECO:0008006" key="4">
    <source>
        <dbReference type="Google" id="ProtNLM"/>
    </source>
</evidence>
<reference evidence="2 3" key="1">
    <citation type="journal article" date="2018" name="Elife">
        <title>Discovery and characterization of a prevalent human gut bacterial enzyme sufficient for the inactivation of a family of plant toxins.</title>
        <authorList>
            <person name="Koppel N."/>
            <person name="Bisanz J.E."/>
            <person name="Pandelia M.E."/>
            <person name="Turnbaugh P.J."/>
            <person name="Balskus E.P."/>
        </authorList>
    </citation>
    <scope>NUCLEOTIDE SEQUENCE [LARGE SCALE GENOMIC DNA]</scope>
    <source>
        <strain evidence="2 3">DSM 16107</strain>
    </source>
</reference>